<proteinExistence type="inferred from homology"/>
<name>A0AAJ1BYN0_9HYPH</name>
<evidence type="ECO:0000256" key="3">
    <source>
        <dbReference type="ARBA" id="ARBA00022475"/>
    </source>
</evidence>
<dbReference type="PANTHER" id="PTHR32243:SF18">
    <property type="entry name" value="INNER MEMBRANE ABC TRANSPORTER PERMEASE PROTEIN YCJP"/>
    <property type="match status" value="1"/>
</dbReference>
<organism evidence="10 12">
    <name type="scientific">Ciceribacter sichuanensis</name>
    <dbReference type="NCBI Taxonomy" id="2949647"/>
    <lineage>
        <taxon>Bacteria</taxon>
        <taxon>Pseudomonadati</taxon>
        <taxon>Pseudomonadota</taxon>
        <taxon>Alphaproteobacteria</taxon>
        <taxon>Hyphomicrobiales</taxon>
        <taxon>Rhizobiaceae</taxon>
        <taxon>Ciceribacter</taxon>
    </lineage>
</organism>
<feature type="transmembrane region" description="Helical" evidence="7">
    <location>
        <begin position="139"/>
        <end position="161"/>
    </location>
</feature>
<keyword evidence="6 7" id="KW-0472">Membrane</keyword>
<evidence type="ECO:0000313" key="12">
    <source>
        <dbReference type="Proteomes" id="UP001155380"/>
    </source>
</evidence>
<dbReference type="EMBL" id="JAMXLX010000006">
    <property type="protein sequence ID" value="MCO5958662.1"/>
    <property type="molecule type" value="Genomic_DNA"/>
</dbReference>
<dbReference type="Pfam" id="PF00528">
    <property type="entry name" value="BPD_transp_1"/>
    <property type="match status" value="1"/>
</dbReference>
<evidence type="ECO:0000256" key="6">
    <source>
        <dbReference type="ARBA" id="ARBA00023136"/>
    </source>
</evidence>
<comment type="similarity">
    <text evidence="7">Belongs to the binding-protein-dependent transport system permease family.</text>
</comment>
<sequence>MAMVTKRRIIVERAAVLAITVLFLLPVCWLIATAYKPSNQIFSVPPTLFFEPTLDQFRKAFAAFDVVSLVRSSLIISIGTTVLSLLLGVPAGYALARAKSRYAAGFAYFFLAIRMIPAIAALIPFYLLMRDIGLLGSWWAVIVFNTMLNCAFVTWMMFSYFKSLPPDMEEAALTDGCTQMGAFLKVAVPATRSGMIACALFCMMFSWNDFLHPMFLTTLDSKPISVALLTAYGTKDITWGTLGALAHFSTIPIVLMALFMNRYFVQGATNGVQ</sequence>
<evidence type="ECO:0000256" key="7">
    <source>
        <dbReference type="RuleBase" id="RU363032"/>
    </source>
</evidence>
<evidence type="ECO:0000256" key="4">
    <source>
        <dbReference type="ARBA" id="ARBA00022692"/>
    </source>
</evidence>
<evidence type="ECO:0000313" key="9">
    <source>
        <dbReference type="EMBL" id="MCM2402725.1"/>
    </source>
</evidence>
<dbReference type="InterPro" id="IPR000515">
    <property type="entry name" value="MetI-like"/>
</dbReference>
<keyword evidence="11" id="KW-1185">Reference proteome</keyword>
<protein>
    <submittedName>
        <fullName evidence="10">Carbohydrate ABC transporter permease</fullName>
    </submittedName>
</protein>
<accession>A0AAJ1BYN0</accession>
<dbReference type="Gene3D" id="1.10.3720.10">
    <property type="entry name" value="MetI-like"/>
    <property type="match status" value="1"/>
</dbReference>
<dbReference type="GO" id="GO:0005886">
    <property type="term" value="C:plasma membrane"/>
    <property type="evidence" value="ECO:0007669"/>
    <property type="project" value="UniProtKB-SubCell"/>
</dbReference>
<dbReference type="PANTHER" id="PTHR32243">
    <property type="entry name" value="MALTOSE TRANSPORT SYSTEM PERMEASE-RELATED"/>
    <property type="match status" value="1"/>
</dbReference>
<evidence type="ECO:0000256" key="2">
    <source>
        <dbReference type="ARBA" id="ARBA00022448"/>
    </source>
</evidence>
<dbReference type="InterPro" id="IPR035906">
    <property type="entry name" value="MetI-like_sf"/>
</dbReference>
<feature type="domain" description="ABC transmembrane type-1" evidence="8">
    <location>
        <begin position="70"/>
        <end position="260"/>
    </location>
</feature>
<evidence type="ECO:0000313" key="11">
    <source>
        <dbReference type="Proteomes" id="UP001155079"/>
    </source>
</evidence>
<comment type="caution">
    <text evidence="10">The sequence shown here is derived from an EMBL/GenBank/DDBJ whole genome shotgun (WGS) entry which is preliminary data.</text>
</comment>
<dbReference type="CDD" id="cd06261">
    <property type="entry name" value="TM_PBP2"/>
    <property type="match status" value="1"/>
</dbReference>
<keyword evidence="3" id="KW-1003">Cell membrane</keyword>
<dbReference type="GO" id="GO:0055085">
    <property type="term" value="P:transmembrane transport"/>
    <property type="evidence" value="ECO:0007669"/>
    <property type="project" value="InterPro"/>
</dbReference>
<reference evidence="10 11" key="1">
    <citation type="submission" date="2022-06" db="EMBL/GenBank/DDBJ databases">
        <authorList>
            <person name="Sun Q."/>
        </authorList>
    </citation>
    <scope>NUCLEOTIDE SEQUENCE</scope>
    <source>
        <strain evidence="10">S101</strain>
        <strain evidence="9 11">S153</strain>
    </source>
</reference>
<keyword evidence="5 7" id="KW-1133">Transmembrane helix</keyword>
<evidence type="ECO:0000256" key="5">
    <source>
        <dbReference type="ARBA" id="ARBA00022989"/>
    </source>
</evidence>
<dbReference type="PROSITE" id="PS50928">
    <property type="entry name" value="ABC_TM1"/>
    <property type="match status" value="1"/>
</dbReference>
<evidence type="ECO:0000313" key="10">
    <source>
        <dbReference type="EMBL" id="MCO5958662.1"/>
    </source>
</evidence>
<feature type="transmembrane region" description="Helical" evidence="7">
    <location>
        <begin position="74"/>
        <end position="96"/>
    </location>
</feature>
<dbReference type="InterPro" id="IPR050901">
    <property type="entry name" value="BP-dep_ABC_trans_perm"/>
</dbReference>
<dbReference type="RefSeq" id="WP_250911837.1">
    <property type="nucleotide sequence ID" value="NZ_JAMQAY010000006.1"/>
</dbReference>
<dbReference type="Proteomes" id="UP001155079">
    <property type="component" value="Unassembled WGS sequence"/>
</dbReference>
<dbReference type="EMBL" id="JAMQAY010000006">
    <property type="protein sequence ID" value="MCM2402725.1"/>
    <property type="molecule type" value="Genomic_DNA"/>
</dbReference>
<evidence type="ECO:0000259" key="8">
    <source>
        <dbReference type="PROSITE" id="PS50928"/>
    </source>
</evidence>
<dbReference type="SUPFAM" id="SSF161098">
    <property type="entry name" value="MetI-like"/>
    <property type="match status" value="1"/>
</dbReference>
<comment type="subcellular location">
    <subcellularLocation>
        <location evidence="1 7">Cell membrane</location>
        <topology evidence="1 7">Multi-pass membrane protein</topology>
    </subcellularLocation>
</comment>
<dbReference type="AlphaFoldDB" id="A0AAJ1BYN0"/>
<evidence type="ECO:0000256" key="1">
    <source>
        <dbReference type="ARBA" id="ARBA00004651"/>
    </source>
</evidence>
<dbReference type="Proteomes" id="UP001155380">
    <property type="component" value="Unassembled WGS sequence"/>
</dbReference>
<feature type="transmembrane region" description="Helical" evidence="7">
    <location>
        <begin position="237"/>
        <end position="259"/>
    </location>
</feature>
<gene>
    <name evidence="9" type="ORF">NBH20_16270</name>
    <name evidence="10" type="ORF">NBH21_17945</name>
</gene>
<feature type="transmembrane region" description="Helical" evidence="7">
    <location>
        <begin position="108"/>
        <end position="127"/>
    </location>
</feature>
<keyword evidence="4 7" id="KW-0812">Transmembrane</keyword>
<keyword evidence="2 7" id="KW-0813">Transport</keyword>
<feature type="transmembrane region" description="Helical" evidence="7">
    <location>
        <begin position="182"/>
        <end position="207"/>
    </location>
</feature>